<reference evidence="1 2" key="1">
    <citation type="submission" date="2018-11" db="EMBL/GenBank/DDBJ databases">
        <title>Bradyrhizobium sp. nov., isolated from effective nodules of peanut in China.</title>
        <authorList>
            <person name="Li Y."/>
        </authorList>
    </citation>
    <scope>NUCLEOTIDE SEQUENCE [LARGE SCALE GENOMIC DNA]</scope>
    <source>
        <strain evidence="1 2">CCBAU 51770</strain>
    </source>
</reference>
<sequence>MLLSSAYELVPSRWRHRADLSTGTIPTKSSALFSSQIDIGKGGMHGDLRLVDCKRCDLDELFPRETH</sequence>
<comment type="caution">
    <text evidence="1">The sequence shown here is derived from an EMBL/GenBank/DDBJ whole genome shotgun (WGS) entry which is preliminary data.</text>
</comment>
<name>A0A4V1KUV8_9BRAD</name>
<dbReference type="EMBL" id="RKMK01000053">
    <property type="protein sequence ID" value="RXG85867.1"/>
    <property type="molecule type" value="Genomic_DNA"/>
</dbReference>
<protein>
    <submittedName>
        <fullName evidence="1">Uncharacterized protein</fullName>
    </submittedName>
</protein>
<evidence type="ECO:0000313" key="1">
    <source>
        <dbReference type="EMBL" id="RXG85867.1"/>
    </source>
</evidence>
<gene>
    <name evidence="1" type="ORF">EAS61_35000</name>
</gene>
<accession>A0A4V1KUV8</accession>
<dbReference type="AlphaFoldDB" id="A0A4V1KUV8"/>
<dbReference type="Proteomes" id="UP000290174">
    <property type="component" value="Unassembled WGS sequence"/>
</dbReference>
<evidence type="ECO:0000313" key="2">
    <source>
        <dbReference type="Proteomes" id="UP000290174"/>
    </source>
</evidence>
<organism evidence="1 2">
    <name type="scientific">Bradyrhizobium zhanjiangense</name>
    <dbReference type="NCBI Taxonomy" id="1325107"/>
    <lineage>
        <taxon>Bacteria</taxon>
        <taxon>Pseudomonadati</taxon>
        <taxon>Pseudomonadota</taxon>
        <taxon>Alphaproteobacteria</taxon>
        <taxon>Hyphomicrobiales</taxon>
        <taxon>Nitrobacteraceae</taxon>
        <taxon>Bradyrhizobium</taxon>
    </lineage>
</organism>
<proteinExistence type="predicted"/>